<organism evidence="2 3">
    <name type="scientific">Striga asiatica</name>
    <name type="common">Asiatic witchweed</name>
    <name type="synonym">Buchnera asiatica</name>
    <dbReference type="NCBI Taxonomy" id="4170"/>
    <lineage>
        <taxon>Eukaryota</taxon>
        <taxon>Viridiplantae</taxon>
        <taxon>Streptophyta</taxon>
        <taxon>Embryophyta</taxon>
        <taxon>Tracheophyta</taxon>
        <taxon>Spermatophyta</taxon>
        <taxon>Magnoliopsida</taxon>
        <taxon>eudicotyledons</taxon>
        <taxon>Gunneridae</taxon>
        <taxon>Pentapetalae</taxon>
        <taxon>asterids</taxon>
        <taxon>lamiids</taxon>
        <taxon>Lamiales</taxon>
        <taxon>Orobanchaceae</taxon>
        <taxon>Buchnereae</taxon>
        <taxon>Striga</taxon>
    </lineage>
</organism>
<dbReference type="Proteomes" id="UP000325081">
    <property type="component" value="Unassembled WGS sequence"/>
</dbReference>
<keyword evidence="3" id="KW-1185">Reference proteome</keyword>
<dbReference type="AlphaFoldDB" id="A0A5A7Q967"/>
<feature type="region of interest" description="Disordered" evidence="1">
    <location>
        <begin position="1"/>
        <end position="25"/>
    </location>
</feature>
<gene>
    <name evidence="2" type="ORF">STAS_18213</name>
</gene>
<dbReference type="EMBL" id="BKCP01006128">
    <property type="protein sequence ID" value="GER41498.1"/>
    <property type="molecule type" value="Genomic_DNA"/>
</dbReference>
<proteinExistence type="predicted"/>
<accession>A0A5A7Q967</accession>
<evidence type="ECO:0000313" key="2">
    <source>
        <dbReference type="EMBL" id="GER41498.1"/>
    </source>
</evidence>
<comment type="caution">
    <text evidence="2">The sequence shown here is derived from an EMBL/GenBank/DDBJ whole genome shotgun (WGS) entry which is preliminary data.</text>
</comment>
<name>A0A5A7Q967_STRAF</name>
<evidence type="ECO:0000313" key="3">
    <source>
        <dbReference type="Proteomes" id="UP000325081"/>
    </source>
</evidence>
<protein>
    <submittedName>
        <fullName evidence="2">Ig mu chain C region</fullName>
    </submittedName>
</protein>
<feature type="compositionally biased region" description="Polar residues" evidence="1">
    <location>
        <begin position="1"/>
        <end position="21"/>
    </location>
</feature>
<evidence type="ECO:0000256" key="1">
    <source>
        <dbReference type="SAM" id="MobiDB-lite"/>
    </source>
</evidence>
<reference evidence="3" key="1">
    <citation type="journal article" date="2019" name="Curr. Biol.">
        <title>Genome Sequence of Striga asiatica Provides Insight into the Evolution of Plant Parasitism.</title>
        <authorList>
            <person name="Yoshida S."/>
            <person name="Kim S."/>
            <person name="Wafula E.K."/>
            <person name="Tanskanen J."/>
            <person name="Kim Y.M."/>
            <person name="Honaas L."/>
            <person name="Yang Z."/>
            <person name="Spallek T."/>
            <person name="Conn C.E."/>
            <person name="Ichihashi Y."/>
            <person name="Cheong K."/>
            <person name="Cui S."/>
            <person name="Der J.P."/>
            <person name="Gundlach H."/>
            <person name="Jiao Y."/>
            <person name="Hori C."/>
            <person name="Ishida J.K."/>
            <person name="Kasahara H."/>
            <person name="Kiba T."/>
            <person name="Kim M.S."/>
            <person name="Koo N."/>
            <person name="Laohavisit A."/>
            <person name="Lee Y.H."/>
            <person name="Lumba S."/>
            <person name="McCourt P."/>
            <person name="Mortimer J.C."/>
            <person name="Mutuku J.M."/>
            <person name="Nomura T."/>
            <person name="Sasaki-Sekimoto Y."/>
            <person name="Seto Y."/>
            <person name="Wang Y."/>
            <person name="Wakatake T."/>
            <person name="Sakakibara H."/>
            <person name="Demura T."/>
            <person name="Yamaguchi S."/>
            <person name="Yoneyama K."/>
            <person name="Manabe R.I."/>
            <person name="Nelson D.C."/>
            <person name="Schulman A.H."/>
            <person name="Timko M.P."/>
            <person name="dePamphilis C.W."/>
            <person name="Choi D."/>
            <person name="Shirasu K."/>
        </authorList>
    </citation>
    <scope>NUCLEOTIDE SEQUENCE [LARGE SCALE GENOMIC DNA]</scope>
    <source>
        <strain evidence="3">cv. UVA1</strain>
    </source>
</reference>
<sequence>MPEQVSHSQLPDFAHNNTTKPNHTKLHSPAIFLIPKTRITFSLEEFVGNAKEKRFRLKTEKRAEVRRDLGIVQGENSKRDDLGCKKAAEPKQCFSCREAIVVESSTIESGNQKQTDSILGLDGCLTALSPSLSHFWGVDLDIEKESDLSFCIWYVALLYSSDSSDALWSGYQFVIFELRVPDRVRPGISFSID</sequence>